<dbReference type="InterPro" id="IPR052701">
    <property type="entry name" value="GAG_Ulvan_Degrading_Sulfatases"/>
</dbReference>
<evidence type="ECO:0000259" key="2">
    <source>
        <dbReference type="Pfam" id="PF00884"/>
    </source>
</evidence>
<dbReference type="KEGG" id="fll:EI427_17405"/>
<keyword evidence="4" id="KW-1185">Reference proteome</keyword>
<dbReference type="AlphaFoldDB" id="A0A3S9P967"/>
<proteinExistence type="predicted"/>
<dbReference type="InterPro" id="IPR000917">
    <property type="entry name" value="Sulfatase_N"/>
</dbReference>
<feature type="domain" description="Sulfatase N-terminal" evidence="2">
    <location>
        <begin position="35"/>
        <end position="379"/>
    </location>
</feature>
<dbReference type="Pfam" id="PF00884">
    <property type="entry name" value="Sulfatase"/>
    <property type="match status" value="1"/>
</dbReference>
<dbReference type="PANTHER" id="PTHR43751:SF3">
    <property type="entry name" value="SULFATASE N-TERMINAL DOMAIN-CONTAINING PROTEIN"/>
    <property type="match status" value="1"/>
</dbReference>
<reference evidence="3 4" key="1">
    <citation type="submission" date="2018-12" db="EMBL/GenBank/DDBJ databases">
        <title>Flammeovirga pectinis sp. nov., isolated from the gut of the Korean scallop, Patinopecten yessoensis.</title>
        <authorList>
            <person name="Bae J.-W."/>
            <person name="Jeong Y.-S."/>
            <person name="Kang W."/>
        </authorList>
    </citation>
    <scope>NUCLEOTIDE SEQUENCE [LARGE SCALE GENOMIC DNA]</scope>
    <source>
        <strain evidence="3 4">L12M1</strain>
    </source>
</reference>
<evidence type="ECO:0000313" key="3">
    <source>
        <dbReference type="EMBL" id="AZQ64612.1"/>
    </source>
</evidence>
<dbReference type="InterPro" id="IPR017850">
    <property type="entry name" value="Alkaline_phosphatase_core_sf"/>
</dbReference>
<keyword evidence="1" id="KW-0732">Signal</keyword>
<dbReference type="EMBL" id="CP034562">
    <property type="protein sequence ID" value="AZQ64612.1"/>
    <property type="molecule type" value="Genomic_DNA"/>
</dbReference>
<dbReference type="Proteomes" id="UP000267268">
    <property type="component" value="Chromosome 1"/>
</dbReference>
<dbReference type="PANTHER" id="PTHR43751">
    <property type="entry name" value="SULFATASE"/>
    <property type="match status" value="1"/>
</dbReference>
<name>A0A3S9P967_9BACT</name>
<accession>A0A3S9P967</accession>
<sequence length="490" mass="54997">MKATRIYVGLLFIVLLSSCASTTRNTAKSKTTKQPNIIYILADDLGYGDLSSYGQTKFTTPNIDNLAEGGMKFTQHYSGSAVCAPSRSSLMSGQHTGHTPIRGNKELETEGQTSIPAATYTIAELLKDAGYTTGAFGKWGLGAIGEEGDAINQGFDEFYGYNCQRAAHRYYPEYIWHNNEKVFLEGNDWTNKVTYAPDKIQEATLQFIENNKDNTFFAYVPLILPHAELIAPEDSIIQKFRGKYPEKAYDKTKRYVSDYGPDIKKQMYCPQEIPHATFASMVYRTDIYVGQIMSKLKELGIDDNTIVMFASDNGPHQEGGADPKFFNSGGNLKGIKRDLYEGGIRTPFIVRWPKKIKAGSTSEHVSAFWDVMPTLTELVEVENATENDGISFLPTLLGKEQVEQHPYLYWELFTKGGRQAVRLGDWKGVRYKATKPNAKIELYNLSSDPEETNNLSDQHPDVVAKIAEIMKEARVESSLFPFFDQKLSKK</sequence>
<gene>
    <name evidence="3" type="ORF">EI427_17405</name>
</gene>
<feature type="chain" id="PRO_5019159627" evidence="1">
    <location>
        <begin position="21"/>
        <end position="490"/>
    </location>
</feature>
<organism evidence="3 4">
    <name type="scientific">Flammeovirga pectinis</name>
    <dbReference type="NCBI Taxonomy" id="2494373"/>
    <lineage>
        <taxon>Bacteria</taxon>
        <taxon>Pseudomonadati</taxon>
        <taxon>Bacteroidota</taxon>
        <taxon>Cytophagia</taxon>
        <taxon>Cytophagales</taxon>
        <taxon>Flammeovirgaceae</taxon>
        <taxon>Flammeovirga</taxon>
    </lineage>
</organism>
<dbReference type="Gene3D" id="3.40.720.10">
    <property type="entry name" value="Alkaline Phosphatase, subunit A"/>
    <property type="match status" value="1"/>
</dbReference>
<dbReference type="OrthoDB" id="9764377at2"/>
<dbReference type="PROSITE" id="PS51257">
    <property type="entry name" value="PROKAR_LIPOPROTEIN"/>
    <property type="match status" value="1"/>
</dbReference>
<dbReference type="CDD" id="cd16145">
    <property type="entry name" value="ARS_like"/>
    <property type="match status" value="1"/>
</dbReference>
<dbReference type="Gene3D" id="3.30.1120.10">
    <property type="match status" value="1"/>
</dbReference>
<protein>
    <submittedName>
        <fullName evidence="3">Arylsulfatase</fullName>
    </submittedName>
</protein>
<dbReference type="SUPFAM" id="SSF53649">
    <property type="entry name" value="Alkaline phosphatase-like"/>
    <property type="match status" value="1"/>
</dbReference>
<evidence type="ECO:0000256" key="1">
    <source>
        <dbReference type="SAM" id="SignalP"/>
    </source>
</evidence>
<evidence type="ECO:0000313" key="4">
    <source>
        <dbReference type="Proteomes" id="UP000267268"/>
    </source>
</evidence>
<feature type="signal peptide" evidence="1">
    <location>
        <begin position="1"/>
        <end position="20"/>
    </location>
</feature>